<dbReference type="EMBL" id="DF820472">
    <property type="protein sequence ID" value="GAK60119.1"/>
    <property type="molecule type" value="Genomic_DNA"/>
</dbReference>
<keyword evidence="2" id="KW-1185">Reference proteome</keyword>
<accession>A0A081C6B4</accession>
<dbReference type="HOGENOM" id="CLU_3354693_0_0_0"/>
<name>A0A081C6B4_VECG1</name>
<dbReference type="STRING" id="1499967.U27_00010"/>
<evidence type="ECO:0000313" key="2">
    <source>
        <dbReference type="Proteomes" id="UP000030661"/>
    </source>
</evidence>
<sequence length="36" mass="4177">MKAFRRILEVGSILRQKPEVSNNVLTNAIKFSKKLF</sequence>
<organism evidence="1">
    <name type="scientific">Vecturithrix granuli</name>
    <dbReference type="NCBI Taxonomy" id="1499967"/>
    <lineage>
        <taxon>Bacteria</taxon>
        <taxon>Candidatus Moduliflexota</taxon>
        <taxon>Candidatus Vecturitrichia</taxon>
        <taxon>Candidatus Vecturitrichales</taxon>
        <taxon>Candidatus Vecturitrichaceae</taxon>
        <taxon>Candidatus Vecturithrix</taxon>
    </lineage>
</organism>
<dbReference type="AlphaFoldDB" id="A0A081C6B4"/>
<evidence type="ECO:0000313" key="1">
    <source>
        <dbReference type="EMBL" id="GAK60119.1"/>
    </source>
</evidence>
<gene>
    <name evidence="1" type="ORF">U27_00010</name>
</gene>
<reference evidence="1" key="1">
    <citation type="journal article" date="2015" name="PeerJ">
        <title>First genomic representation of candidate bacterial phylum KSB3 points to enhanced environmental sensing as a trigger of wastewater bulking.</title>
        <authorList>
            <person name="Sekiguchi Y."/>
            <person name="Ohashi A."/>
            <person name="Parks D.H."/>
            <person name="Yamauchi T."/>
            <person name="Tyson G.W."/>
            <person name="Hugenholtz P."/>
        </authorList>
    </citation>
    <scope>NUCLEOTIDE SEQUENCE [LARGE SCALE GENOMIC DNA]</scope>
</reference>
<protein>
    <submittedName>
        <fullName evidence="1">Uncharacterized protein</fullName>
    </submittedName>
</protein>
<dbReference type="Proteomes" id="UP000030661">
    <property type="component" value="Unassembled WGS sequence"/>
</dbReference>
<proteinExistence type="predicted"/>